<organism evidence="2 3">
    <name type="scientific">Mesorhabditis spiculigera</name>
    <dbReference type="NCBI Taxonomy" id="96644"/>
    <lineage>
        <taxon>Eukaryota</taxon>
        <taxon>Metazoa</taxon>
        <taxon>Ecdysozoa</taxon>
        <taxon>Nematoda</taxon>
        <taxon>Chromadorea</taxon>
        <taxon>Rhabditida</taxon>
        <taxon>Rhabditina</taxon>
        <taxon>Rhabditomorpha</taxon>
        <taxon>Rhabditoidea</taxon>
        <taxon>Rhabditidae</taxon>
        <taxon>Mesorhabditinae</taxon>
        <taxon>Mesorhabditis</taxon>
    </lineage>
</organism>
<feature type="region of interest" description="Disordered" evidence="1">
    <location>
        <begin position="1"/>
        <end position="27"/>
    </location>
</feature>
<comment type="caution">
    <text evidence="2">The sequence shown here is derived from an EMBL/GenBank/DDBJ whole genome shotgun (WGS) entry which is preliminary data.</text>
</comment>
<accession>A0AA36D009</accession>
<dbReference type="Proteomes" id="UP001177023">
    <property type="component" value="Unassembled WGS sequence"/>
</dbReference>
<dbReference type="AlphaFoldDB" id="A0AA36D009"/>
<evidence type="ECO:0000313" key="2">
    <source>
        <dbReference type="EMBL" id="CAJ0577017.1"/>
    </source>
</evidence>
<sequence length="468" mass="53605">MYNALNGYQNGQHAQQRGPMQPGLGYQQPNNAMVPQFNMTMLNQPPPGTSFMPPTLPHEPGRQAMPYAPTGNQQPAQQFQQPQISQTAIPPLMSSYTTTSAYSLPPNHGRAGFSNDTGIKRKLSIERSESEKSGKVHEDRKRRGSRSPEDRKRRRPRRSRSPTPVKTARTGPAGGSVTALLQKSDRQEEEIRRLGAELEKLKSQHGLLQNEIGTLRSDKIKMKSDFERANRSLAAKNTECENLKKNDINQKKQHEFVKTALTKAREDAEKEQKRATEAVEKSDAILSELDFLKGRNEVLVKKCEELIDKNRAMVDTKDEALRLVEAAKKEAEIREHEMKMKLDHIDRLEKDLSIVHNKEILWQRDREEMSRALETKDRLLVTERGILEKEYKREKGARERLEVLLKKENPEEADTFMGLELLNRTLDTVKTEIEEQFRILRETALPYQEAGPSNARSEFRRALSEPLI</sequence>
<evidence type="ECO:0000313" key="3">
    <source>
        <dbReference type="Proteomes" id="UP001177023"/>
    </source>
</evidence>
<feature type="compositionally biased region" description="Polar residues" evidence="1">
    <location>
        <begin position="1"/>
        <end position="15"/>
    </location>
</feature>
<feature type="non-terminal residue" evidence="2">
    <location>
        <position position="1"/>
    </location>
</feature>
<evidence type="ECO:0000256" key="1">
    <source>
        <dbReference type="SAM" id="MobiDB-lite"/>
    </source>
</evidence>
<feature type="region of interest" description="Disordered" evidence="1">
    <location>
        <begin position="52"/>
        <end position="83"/>
    </location>
</feature>
<feature type="region of interest" description="Disordered" evidence="1">
    <location>
        <begin position="99"/>
        <end position="188"/>
    </location>
</feature>
<feature type="compositionally biased region" description="Basic and acidic residues" evidence="1">
    <location>
        <begin position="123"/>
        <end position="151"/>
    </location>
</feature>
<feature type="compositionally biased region" description="Low complexity" evidence="1">
    <location>
        <begin position="73"/>
        <end position="83"/>
    </location>
</feature>
<gene>
    <name evidence="2" type="ORF">MSPICULIGERA_LOCUS15297</name>
</gene>
<dbReference type="EMBL" id="CATQJA010002648">
    <property type="protein sequence ID" value="CAJ0577017.1"/>
    <property type="molecule type" value="Genomic_DNA"/>
</dbReference>
<keyword evidence="3" id="KW-1185">Reference proteome</keyword>
<name>A0AA36D009_9BILA</name>
<protein>
    <submittedName>
        <fullName evidence="2">Uncharacterized protein</fullName>
    </submittedName>
</protein>
<reference evidence="2" key="1">
    <citation type="submission" date="2023-06" db="EMBL/GenBank/DDBJ databases">
        <authorList>
            <person name="Delattre M."/>
        </authorList>
    </citation>
    <scope>NUCLEOTIDE SEQUENCE</scope>
    <source>
        <strain evidence="2">AF72</strain>
    </source>
</reference>
<proteinExistence type="predicted"/>